<keyword evidence="6" id="KW-1185">Reference proteome</keyword>
<evidence type="ECO:0000313" key="6">
    <source>
        <dbReference type="Proteomes" id="UP000657918"/>
    </source>
</evidence>
<dbReference type="PANTHER" id="PTHR44376">
    <property type="entry name" value="TRANSCRIPTIONAL REGULATOR OF FILAMENTOUS GROWTH FLO8"/>
    <property type="match status" value="1"/>
</dbReference>
<organism evidence="5 6">
    <name type="scientific">Salix dunnii</name>
    <dbReference type="NCBI Taxonomy" id="1413687"/>
    <lineage>
        <taxon>Eukaryota</taxon>
        <taxon>Viridiplantae</taxon>
        <taxon>Streptophyta</taxon>
        <taxon>Embryophyta</taxon>
        <taxon>Tracheophyta</taxon>
        <taxon>Spermatophyta</taxon>
        <taxon>Magnoliopsida</taxon>
        <taxon>eudicotyledons</taxon>
        <taxon>Gunneridae</taxon>
        <taxon>Pentapetalae</taxon>
        <taxon>rosids</taxon>
        <taxon>fabids</taxon>
        <taxon>Malpighiales</taxon>
        <taxon>Salicaceae</taxon>
        <taxon>Saliceae</taxon>
        <taxon>Salix</taxon>
    </lineage>
</organism>
<name>A0A835N2L7_9ROSI</name>
<feature type="repeat" description="WD" evidence="3">
    <location>
        <begin position="397"/>
        <end position="438"/>
    </location>
</feature>
<keyword evidence="2" id="KW-0677">Repeat</keyword>
<dbReference type="SUPFAM" id="SSF50978">
    <property type="entry name" value="WD40 repeat-like"/>
    <property type="match status" value="1"/>
</dbReference>
<dbReference type="InterPro" id="IPR036322">
    <property type="entry name" value="WD40_repeat_dom_sf"/>
</dbReference>
<dbReference type="PANTHER" id="PTHR44376:SF8">
    <property type="entry name" value="TRANSCRIPTIONAL COREPRESSOR LEUNIG-LIKE"/>
    <property type="match status" value="1"/>
</dbReference>
<dbReference type="Gene3D" id="2.130.10.10">
    <property type="entry name" value="YVTN repeat-like/Quinoprotein amine dehydrogenase"/>
    <property type="match status" value="2"/>
</dbReference>
<dbReference type="InterPro" id="IPR006594">
    <property type="entry name" value="LisH"/>
</dbReference>
<dbReference type="InterPro" id="IPR044716">
    <property type="entry name" value="LEUNIG-like"/>
</dbReference>
<dbReference type="SMART" id="SM00320">
    <property type="entry name" value="WD40"/>
    <property type="match status" value="7"/>
</dbReference>
<dbReference type="InterPro" id="IPR019775">
    <property type="entry name" value="WD40_repeat_CS"/>
</dbReference>
<reference evidence="5 6" key="1">
    <citation type="submission" date="2020-10" db="EMBL/GenBank/DDBJ databases">
        <title>Plant Genome Project.</title>
        <authorList>
            <person name="Zhang R.-G."/>
        </authorList>
    </citation>
    <scope>NUCLEOTIDE SEQUENCE [LARGE SCALE GENOMIC DNA]</scope>
    <source>
        <strain evidence="5">FAFU-HL-1</strain>
        <tissue evidence="5">Leaf</tissue>
    </source>
</reference>
<dbReference type="PROSITE" id="PS00678">
    <property type="entry name" value="WD_REPEATS_1"/>
    <property type="match status" value="1"/>
</dbReference>
<feature type="repeat" description="WD" evidence="3">
    <location>
        <begin position="482"/>
        <end position="524"/>
    </location>
</feature>
<feature type="compositionally biased region" description="Polar residues" evidence="4">
    <location>
        <begin position="99"/>
        <end position="118"/>
    </location>
</feature>
<dbReference type="GO" id="GO:0003714">
    <property type="term" value="F:transcription corepressor activity"/>
    <property type="evidence" value="ECO:0007669"/>
    <property type="project" value="InterPro"/>
</dbReference>
<dbReference type="PROSITE" id="PS50294">
    <property type="entry name" value="WD_REPEATS_REGION"/>
    <property type="match status" value="3"/>
</dbReference>
<dbReference type="InterPro" id="IPR001680">
    <property type="entry name" value="WD40_rpt"/>
</dbReference>
<dbReference type="EMBL" id="JADGMS010000004">
    <property type="protein sequence ID" value="KAF9683586.1"/>
    <property type="molecule type" value="Genomic_DNA"/>
</dbReference>
<sequence length="679" mass="76051">MASPFEGWDDQLMLDQYLYDYFIKRKLHKTAAVFREQANVAAKPVEINDSAQGFLYDWWTMFYDVYVYRQCRKGQNVKGKAPVNVMNEQMSQNEKRKASQTVPQLAINQQRHGQSPSDSDFDMMLRQPDASLIAARMIEEQCHPVRNYDPQLRAIHVNKLNLSNSASAISSYLPLQAQQLLRDNRNGISIGGASPLSNPYGAQTEMGDRWPSPNHLQKFPLLTHQYQSSLLVQALSLTSKNLKFSSLSSPTNFQGQSLILPKSDLNTKDAQEEIVTIDVTETWSRVLIRKDEDPNETNSGEARPTCSVFREAVNGALYQNDRKRKILSYSRAEEQLSDFANAEEDKPANEIVIESFLSTDYDHGDGKGTPSSTLKRRSTACSENDHKGFSFEEIGCLSSSKSKVLCCHFSSDGKMLASSGHEKKVSIWNMEDFQASNSSERHSLLVTDVRFRPSSSILATASFDRTVRIWDAAKLNISLFKLHGHTEQVMSLDFHPRKVDLLCSCDGNDEIRLWNVNNRRCIRVSKGATRQVRFQPGIGKLMATSTGNIINVIDVEVGNLMWNLKGHSKEILSICWDTSGEYIASVSEDSARVWSLVGGNCLGKLHSNGNKFRSCAFHPGYSLLLIVGGYQVLEFWSPTDGDKTRSIPAHGGLIAALANSVENEMIASASHDHCVKLWK</sequence>
<dbReference type="InterPro" id="IPR020472">
    <property type="entry name" value="WD40_PAC1"/>
</dbReference>
<keyword evidence="1 3" id="KW-0853">WD repeat</keyword>
<dbReference type="PROSITE" id="PS50082">
    <property type="entry name" value="WD_REPEATS_2"/>
    <property type="match status" value="4"/>
</dbReference>
<feature type="repeat" description="WD" evidence="3">
    <location>
        <begin position="647"/>
        <end position="679"/>
    </location>
</feature>
<dbReference type="OrthoDB" id="47802at2759"/>
<evidence type="ECO:0000256" key="2">
    <source>
        <dbReference type="ARBA" id="ARBA00022737"/>
    </source>
</evidence>
<evidence type="ECO:0000256" key="3">
    <source>
        <dbReference type="PROSITE-ProRule" id="PRU00221"/>
    </source>
</evidence>
<dbReference type="PROSITE" id="PS50896">
    <property type="entry name" value="LISH"/>
    <property type="match status" value="1"/>
</dbReference>
<evidence type="ECO:0000256" key="4">
    <source>
        <dbReference type="SAM" id="MobiDB-lite"/>
    </source>
</evidence>
<gene>
    <name evidence="5" type="ORF">SADUNF_Sadunf04G0029300</name>
</gene>
<accession>A0A835N2L7</accession>
<dbReference type="InterPro" id="IPR015943">
    <property type="entry name" value="WD40/YVTN_repeat-like_dom_sf"/>
</dbReference>
<comment type="caution">
    <text evidence="5">The sequence shown here is derived from an EMBL/GenBank/DDBJ whole genome shotgun (WGS) entry which is preliminary data.</text>
</comment>
<dbReference type="CDD" id="cd00200">
    <property type="entry name" value="WD40"/>
    <property type="match status" value="1"/>
</dbReference>
<protein>
    <submittedName>
        <fullName evidence="5">Uncharacterized protein</fullName>
    </submittedName>
</protein>
<dbReference type="Proteomes" id="UP000657918">
    <property type="component" value="Chromosome 4"/>
</dbReference>
<feature type="repeat" description="WD" evidence="3">
    <location>
        <begin position="439"/>
        <end position="471"/>
    </location>
</feature>
<dbReference type="AlphaFoldDB" id="A0A835N2L7"/>
<dbReference type="PRINTS" id="PR00320">
    <property type="entry name" value="GPROTEINBRPT"/>
</dbReference>
<dbReference type="Pfam" id="PF00400">
    <property type="entry name" value="WD40"/>
    <property type="match status" value="5"/>
</dbReference>
<proteinExistence type="predicted"/>
<feature type="region of interest" description="Disordered" evidence="4">
    <location>
        <begin position="89"/>
        <end position="121"/>
    </location>
</feature>
<evidence type="ECO:0000256" key="1">
    <source>
        <dbReference type="ARBA" id="ARBA00022574"/>
    </source>
</evidence>
<evidence type="ECO:0000313" key="5">
    <source>
        <dbReference type="EMBL" id="KAF9683586.1"/>
    </source>
</evidence>